<dbReference type="PANTHER" id="PTHR43133">
    <property type="entry name" value="RNA POLYMERASE ECF-TYPE SIGMA FACTO"/>
    <property type="match status" value="1"/>
</dbReference>
<proteinExistence type="inferred from homology"/>
<evidence type="ECO:0000259" key="6">
    <source>
        <dbReference type="Pfam" id="PF04542"/>
    </source>
</evidence>
<dbReference type="InterPro" id="IPR039425">
    <property type="entry name" value="RNA_pol_sigma-70-like"/>
</dbReference>
<keyword evidence="4" id="KW-0238">DNA-binding</keyword>
<dbReference type="InterPro" id="IPR007627">
    <property type="entry name" value="RNA_pol_sigma70_r2"/>
</dbReference>
<dbReference type="GO" id="GO:0006352">
    <property type="term" value="P:DNA-templated transcription initiation"/>
    <property type="evidence" value="ECO:0007669"/>
    <property type="project" value="InterPro"/>
</dbReference>
<protein>
    <submittedName>
        <fullName evidence="8">RNA polymerase sigma-70 factor, ECF subfamily</fullName>
    </submittedName>
</protein>
<dbReference type="Gene3D" id="1.10.1740.10">
    <property type="match status" value="1"/>
</dbReference>
<dbReference type="EMBL" id="FWZX01000002">
    <property type="protein sequence ID" value="SME96862.1"/>
    <property type="molecule type" value="Genomic_DNA"/>
</dbReference>
<evidence type="ECO:0000256" key="5">
    <source>
        <dbReference type="ARBA" id="ARBA00023163"/>
    </source>
</evidence>
<dbReference type="InterPro" id="IPR013325">
    <property type="entry name" value="RNA_pol_sigma_r2"/>
</dbReference>
<dbReference type="Proteomes" id="UP000192917">
    <property type="component" value="Unassembled WGS sequence"/>
</dbReference>
<dbReference type="RefSeq" id="WP_159460085.1">
    <property type="nucleotide sequence ID" value="NZ_FWZX01000002.1"/>
</dbReference>
<keyword evidence="2" id="KW-0805">Transcription regulation</keyword>
<dbReference type="STRING" id="560819.SAMN05428998_10227"/>
<accession>A0A1Y6B7F6</accession>
<dbReference type="InterPro" id="IPR036388">
    <property type="entry name" value="WH-like_DNA-bd_sf"/>
</dbReference>
<evidence type="ECO:0000256" key="3">
    <source>
        <dbReference type="ARBA" id="ARBA00023082"/>
    </source>
</evidence>
<dbReference type="PANTHER" id="PTHR43133:SF8">
    <property type="entry name" value="RNA POLYMERASE SIGMA FACTOR HI_1459-RELATED"/>
    <property type="match status" value="1"/>
</dbReference>
<reference evidence="8 9" key="1">
    <citation type="submission" date="2017-04" db="EMBL/GenBank/DDBJ databases">
        <authorList>
            <person name="Afonso C.L."/>
            <person name="Miller P.J."/>
            <person name="Scott M.A."/>
            <person name="Spackman E."/>
            <person name="Goraichik I."/>
            <person name="Dimitrov K.M."/>
            <person name="Suarez D.L."/>
            <person name="Swayne D.E."/>
        </authorList>
    </citation>
    <scope>NUCLEOTIDE SEQUENCE [LARGE SCALE GENOMIC DNA]</scope>
    <source>
        <strain evidence="8 9">USBA 355</strain>
    </source>
</reference>
<evidence type="ECO:0000259" key="7">
    <source>
        <dbReference type="Pfam" id="PF08281"/>
    </source>
</evidence>
<dbReference type="InterPro" id="IPR013249">
    <property type="entry name" value="RNA_pol_sigma70_r4_t2"/>
</dbReference>
<dbReference type="AlphaFoldDB" id="A0A1Y6B7F6"/>
<dbReference type="SUPFAM" id="SSF88659">
    <property type="entry name" value="Sigma3 and sigma4 domains of RNA polymerase sigma factors"/>
    <property type="match status" value="1"/>
</dbReference>
<dbReference type="SUPFAM" id="SSF88946">
    <property type="entry name" value="Sigma2 domain of RNA polymerase sigma factors"/>
    <property type="match status" value="1"/>
</dbReference>
<dbReference type="CDD" id="cd06171">
    <property type="entry name" value="Sigma70_r4"/>
    <property type="match status" value="1"/>
</dbReference>
<evidence type="ECO:0000256" key="1">
    <source>
        <dbReference type="ARBA" id="ARBA00010641"/>
    </source>
</evidence>
<name>A0A1Y6B7F6_9PROT</name>
<feature type="domain" description="RNA polymerase sigma factor 70 region 4 type 2" evidence="7">
    <location>
        <begin position="149"/>
        <end position="200"/>
    </location>
</feature>
<dbReference type="NCBIfam" id="TIGR02937">
    <property type="entry name" value="sigma70-ECF"/>
    <property type="match status" value="1"/>
</dbReference>
<dbReference type="Gene3D" id="1.10.10.10">
    <property type="entry name" value="Winged helix-like DNA-binding domain superfamily/Winged helix DNA-binding domain"/>
    <property type="match status" value="1"/>
</dbReference>
<keyword evidence="5" id="KW-0804">Transcription</keyword>
<feature type="domain" description="RNA polymerase sigma-70 region 2" evidence="6">
    <location>
        <begin position="52"/>
        <end position="118"/>
    </location>
</feature>
<dbReference type="InterPro" id="IPR014284">
    <property type="entry name" value="RNA_pol_sigma-70_dom"/>
</dbReference>
<keyword evidence="3" id="KW-0731">Sigma factor</keyword>
<evidence type="ECO:0000313" key="8">
    <source>
        <dbReference type="EMBL" id="SME96862.1"/>
    </source>
</evidence>
<evidence type="ECO:0000256" key="4">
    <source>
        <dbReference type="ARBA" id="ARBA00023125"/>
    </source>
</evidence>
<gene>
    <name evidence="8" type="ORF">SAMN05428998_10227</name>
</gene>
<organism evidence="8 9">
    <name type="scientific">Tistlia consotensis USBA 355</name>
    <dbReference type="NCBI Taxonomy" id="560819"/>
    <lineage>
        <taxon>Bacteria</taxon>
        <taxon>Pseudomonadati</taxon>
        <taxon>Pseudomonadota</taxon>
        <taxon>Alphaproteobacteria</taxon>
        <taxon>Rhodospirillales</taxon>
        <taxon>Rhodovibrionaceae</taxon>
        <taxon>Tistlia</taxon>
    </lineage>
</organism>
<evidence type="ECO:0000313" key="9">
    <source>
        <dbReference type="Proteomes" id="UP000192917"/>
    </source>
</evidence>
<dbReference type="GO" id="GO:0016987">
    <property type="term" value="F:sigma factor activity"/>
    <property type="evidence" value="ECO:0007669"/>
    <property type="project" value="UniProtKB-KW"/>
</dbReference>
<comment type="similarity">
    <text evidence="1">Belongs to the sigma-70 factor family. ECF subfamily.</text>
</comment>
<evidence type="ECO:0000256" key="2">
    <source>
        <dbReference type="ARBA" id="ARBA00023015"/>
    </source>
</evidence>
<sequence>MSTVATLAMQEAARFEPRDRGARAVAAGPPVTDDAGLMARVVEGDREAYRLLVERHYRGIFGLARRMGLQAAEAEDTAQDVFVRLWDKRESWQPDGAAGIKTWLYRVAVNRVIDLKRKPQALDLEQAPEPVDERQGAFDGISQAQELSQLREAIARLTEQQQLAISLFYHQELSNAEAASIMGVSVASVESLLKRARRCLREIMAEQRAGERC</sequence>
<dbReference type="InterPro" id="IPR013324">
    <property type="entry name" value="RNA_pol_sigma_r3/r4-like"/>
</dbReference>
<dbReference type="Pfam" id="PF04542">
    <property type="entry name" value="Sigma70_r2"/>
    <property type="match status" value="1"/>
</dbReference>
<dbReference type="GO" id="GO:0003677">
    <property type="term" value="F:DNA binding"/>
    <property type="evidence" value="ECO:0007669"/>
    <property type="project" value="UniProtKB-KW"/>
</dbReference>
<keyword evidence="9" id="KW-1185">Reference proteome</keyword>
<dbReference type="Pfam" id="PF08281">
    <property type="entry name" value="Sigma70_r4_2"/>
    <property type="match status" value="1"/>
</dbReference>